<keyword evidence="2" id="KW-1185">Reference proteome</keyword>
<comment type="caution">
    <text evidence="1">The sequence shown here is derived from an EMBL/GenBank/DDBJ whole genome shotgun (WGS) entry which is preliminary data.</text>
</comment>
<organism evidence="1 2">
    <name type="scientific">Dioscorea alata</name>
    <name type="common">Purple yam</name>
    <dbReference type="NCBI Taxonomy" id="55571"/>
    <lineage>
        <taxon>Eukaryota</taxon>
        <taxon>Viridiplantae</taxon>
        <taxon>Streptophyta</taxon>
        <taxon>Embryophyta</taxon>
        <taxon>Tracheophyta</taxon>
        <taxon>Spermatophyta</taxon>
        <taxon>Magnoliopsida</taxon>
        <taxon>Liliopsida</taxon>
        <taxon>Dioscoreales</taxon>
        <taxon>Dioscoreaceae</taxon>
        <taxon>Dioscorea</taxon>
    </lineage>
</organism>
<protein>
    <submittedName>
        <fullName evidence="1">Leucine-rich repeat protein</fullName>
    </submittedName>
</protein>
<evidence type="ECO:0000313" key="1">
    <source>
        <dbReference type="EMBL" id="KAH7669448.1"/>
    </source>
</evidence>
<name>A0ACB7V7B2_DIOAL</name>
<sequence>MGGAMHMLLLLVILVLAELICRSSCTACIESERMALLDFKKHIQDPNKKLSSWVMGQDCCSWEGVHCDNLTGNILALELRGPRLYESYHLVDLDDLDDLDDSDYLRNLKLGGEISPSLLQLQHLNYLDLSCNFFDGTSIPSFISQFKELRYLNLSYSGFHGSIPAGFGNLSSLHTLDLSYNYGGVYVDDPAHQWLSHLTSLQHLDVSRVTFASNSSSSLFLALNKLPSIKEISLSECAVKSIPLSISHVNFSSLSILDLSGNSINFSVPSFLFNLKSLQYLDLRGNYFDNIGHDYQWLSNLTSLQHLDMTGVNLSSMSSSLFLTLNKLPSINELHLSFCELEKLPLSIPRLNFSSLSVLDLSNNHINFSGISWLFNIKSLQSLDLSYNDLNLPTIPMRRPPEVSASSIYYNYKSQPNEISIPESMGSLCNLQTLDLTYLSINKRLVELEGGFSGCLKNSLTHLHLSSTELKGDIPDWIGDIKNLKVLDLSVNSLSGSVPSSLASLSFLEELLLDGNQLTGTLPKEFVNLAQLGYLGLSYNQLTGTLPKEFGNLAQLARLDLSNNQLSGAISEEHFTQLVKLETLDMSSNLLVFNVSATWVPPFLLNELRISSCLVGPEFPMWLQTQHKLKTLDMSQNRISSTVPDWFWNLATRNLVDLDLSFNQIQGMMPKFLTFTHMENLVLSSNLFSGLLPNLHMKSPTIFHIDLSNNSFSGPIPRIIVKNTFVYSYLYISISMNKLNGSVPEWLCQTKNIEGINFSKNHLSGELPDCWWNSSRLSEINLAYNNISGAIPGSISHLSNLNFLLLNHNKMSGELPDSLRNCSQLVTLDLRRNNFTGSIPAWIGERLPYLTALLLNSNAFVNHIPQEISQLQYLRILDLSSNNLSGPIPKSLSNLTAMQMLPATTHWILDVIEYGETMSLTFRGREDEYIEYHIELLNYIDLSNNQLLGSISEELASLYGLQSLNLSGNTLEGEIPDKLGRMKQLQSLDLSRNKLSGSIPATLSNLTFLSLFNVSHNNLSGKIPSGNQFDTFNDSSIYIGNHLCGFPLSDNCTEDNGIFKEKPSDGNDEDDGMLWMYIGSLSGFAMGFWTLWGVLAFKKKLRYAYFRCMDNLFDKIYVYVALYFARMRIKMMMANH</sequence>
<dbReference type="Proteomes" id="UP000827976">
    <property type="component" value="Chromosome 11"/>
</dbReference>
<reference evidence="2" key="1">
    <citation type="journal article" date="2022" name="Nat. Commun.">
        <title>Chromosome evolution and the genetic basis of agronomically important traits in greater yam.</title>
        <authorList>
            <person name="Bredeson J.V."/>
            <person name="Lyons J.B."/>
            <person name="Oniyinde I.O."/>
            <person name="Okereke N.R."/>
            <person name="Kolade O."/>
            <person name="Nnabue I."/>
            <person name="Nwadili C.O."/>
            <person name="Hribova E."/>
            <person name="Parker M."/>
            <person name="Nwogha J."/>
            <person name="Shu S."/>
            <person name="Carlson J."/>
            <person name="Kariba R."/>
            <person name="Muthemba S."/>
            <person name="Knop K."/>
            <person name="Barton G.J."/>
            <person name="Sherwood A.V."/>
            <person name="Lopez-Montes A."/>
            <person name="Asiedu R."/>
            <person name="Jamnadass R."/>
            <person name="Muchugi A."/>
            <person name="Goodstein D."/>
            <person name="Egesi C.N."/>
            <person name="Featherston J."/>
            <person name="Asfaw A."/>
            <person name="Simpson G.G."/>
            <person name="Dolezel J."/>
            <person name="Hendre P.S."/>
            <person name="Van Deynze A."/>
            <person name="Kumar P.L."/>
            <person name="Obidiegwu J.E."/>
            <person name="Bhattacharjee R."/>
            <person name="Rokhsar D.S."/>
        </authorList>
    </citation>
    <scope>NUCLEOTIDE SEQUENCE [LARGE SCALE GENOMIC DNA]</scope>
    <source>
        <strain evidence="2">cv. TDa95/00328</strain>
    </source>
</reference>
<proteinExistence type="predicted"/>
<gene>
    <name evidence="1" type="ORF">IHE45_11G078400</name>
</gene>
<accession>A0ACB7V7B2</accession>
<evidence type="ECO:0000313" key="2">
    <source>
        <dbReference type="Proteomes" id="UP000827976"/>
    </source>
</evidence>
<dbReference type="EMBL" id="CM037021">
    <property type="protein sequence ID" value="KAH7669448.1"/>
    <property type="molecule type" value="Genomic_DNA"/>
</dbReference>